<dbReference type="OrthoDB" id="9789529at2"/>
<dbReference type="Gene3D" id="3.40.190.290">
    <property type="match status" value="1"/>
</dbReference>
<evidence type="ECO:0000256" key="2">
    <source>
        <dbReference type="ARBA" id="ARBA00023015"/>
    </source>
</evidence>
<dbReference type="PRINTS" id="PR00039">
    <property type="entry name" value="HTHLYSR"/>
</dbReference>
<dbReference type="InterPro" id="IPR036388">
    <property type="entry name" value="WH-like_DNA-bd_sf"/>
</dbReference>
<dbReference type="EMBL" id="CP036401">
    <property type="protein sequence ID" value="QBI00892.1"/>
    <property type="molecule type" value="Genomic_DNA"/>
</dbReference>
<dbReference type="Pfam" id="PF00126">
    <property type="entry name" value="HTH_1"/>
    <property type="match status" value="1"/>
</dbReference>
<proteinExistence type="inferred from homology"/>
<evidence type="ECO:0000313" key="9">
    <source>
        <dbReference type="Proteomes" id="UP000628442"/>
    </source>
</evidence>
<dbReference type="SUPFAM" id="SSF46785">
    <property type="entry name" value="Winged helix' DNA-binding domain"/>
    <property type="match status" value="1"/>
</dbReference>
<dbReference type="EMBL" id="BMWV01000014">
    <property type="protein sequence ID" value="GGY60449.1"/>
    <property type="molecule type" value="Genomic_DNA"/>
</dbReference>
<evidence type="ECO:0000259" key="5">
    <source>
        <dbReference type="PROSITE" id="PS50931"/>
    </source>
</evidence>
<keyword evidence="3" id="KW-0238">DNA-binding</keyword>
<comment type="similarity">
    <text evidence="1">Belongs to the LysR transcriptional regulatory family.</text>
</comment>
<evidence type="ECO:0000256" key="3">
    <source>
        <dbReference type="ARBA" id="ARBA00023125"/>
    </source>
</evidence>
<dbReference type="InterPro" id="IPR005119">
    <property type="entry name" value="LysR_subst-bd"/>
</dbReference>
<keyword evidence="4" id="KW-0804">Transcription</keyword>
<reference evidence="6" key="3">
    <citation type="submission" date="2022-12" db="EMBL/GenBank/DDBJ databases">
        <authorList>
            <person name="Sun Q."/>
            <person name="Kim S."/>
        </authorList>
    </citation>
    <scope>NUCLEOTIDE SEQUENCE</scope>
    <source>
        <strain evidence="6">KCTC 12343</strain>
    </source>
</reference>
<evidence type="ECO:0000313" key="6">
    <source>
        <dbReference type="EMBL" id="GGY60449.1"/>
    </source>
</evidence>
<evidence type="ECO:0000256" key="1">
    <source>
        <dbReference type="ARBA" id="ARBA00009437"/>
    </source>
</evidence>
<keyword evidence="8" id="KW-1185">Reference proteome</keyword>
<dbReference type="PANTHER" id="PTHR30126">
    <property type="entry name" value="HTH-TYPE TRANSCRIPTIONAL REGULATOR"/>
    <property type="match status" value="1"/>
</dbReference>
<sequence>MHPPQWLQSFTALAHTGSFTRAAERLGLTQAAVSQHVRQLEDRLGPLLIRRPRAIELTPAGSALLQYCAEIEEADRRLAVRIADEEACCGDVGLVTPGSLGLFLYPLLLDFQLAHPGLAIRHRFAPDRETLAQVLDKRYDLGIVALKPDDARLAAAPFAEEALELVVPAASDVRGWSDLQALGFIDHPEGHAMATRLLSRAFPGNPGIATVPARGFSNQVGLLLEPVARGLGFTVIPTHARRAFARQEAIRVIDMAAPVVDTLWLIHRAEWPLPARARRVADYLYQQLSERTIR</sequence>
<gene>
    <name evidence="7" type="ORF">EYF70_08555</name>
    <name evidence="6" type="ORF">GCM10007387_48740</name>
</gene>
<protein>
    <submittedName>
        <fullName evidence="6">LysR family transcriptional regulator</fullName>
    </submittedName>
</protein>
<evidence type="ECO:0000313" key="7">
    <source>
        <dbReference type="EMBL" id="QBI00892.1"/>
    </source>
</evidence>
<dbReference type="CDD" id="cd05466">
    <property type="entry name" value="PBP2_LTTR_substrate"/>
    <property type="match status" value="1"/>
</dbReference>
<dbReference type="PROSITE" id="PS50931">
    <property type="entry name" value="HTH_LYSR"/>
    <property type="match status" value="1"/>
</dbReference>
<evidence type="ECO:0000256" key="4">
    <source>
        <dbReference type="ARBA" id="ARBA00023163"/>
    </source>
</evidence>
<evidence type="ECO:0000313" key="8">
    <source>
        <dbReference type="Proteomes" id="UP000292307"/>
    </source>
</evidence>
<dbReference type="InterPro" id="IPR036390">
    <property type="entry name" value="WH_DNA-bd_sf"/>
</dbReference>
<reference evidence="6" key="1">
    <citation type="journal article" date="2014" name="Int. J. Syst. Evol. Microbiol.">
        <title>Complete genome sequence of Corynebacterium casei LMG S-19264T (=DSM 44701T), isolated from a smear-ripened cheese.</title>
        <authorList>
            <consortium name="US DOE Joint Genome Institute (JGI-PGF)"/>
            <person name="Walter F."/>
            <person name="Albersmeier A."/>
            <person name="Kalinowski J."/>
            <person name="Ruckert C."/>
        </authorList>
    </citation>
    <scope>NUCLEOTIDE SEQUENCE</scope>
    <source>
        <strain evidence="6">KCTC 12343</strain>
    </source>
</reference>
<organism evidence="6 9">
    <name type="scientific">Pseudoduganella albidiflava</name>
    <dbReference type="NCBI Taxonomy" id="321983"/>
    <lineage>
        <taxon>Bacteria</taxon>
        <taxon>Pseudomonadati</taxon>
        <taxon>Pseudomonadota</taxon>
        <taxon>Betaproteobacteria</taxon>
        <taxon>Burkholderiales</taxon>
        <taxon>Oxalobacteraceae</taxon>
        <taxon>Telluria group</taxon>
        <taxon>Pseudoduganella</taxon>
    </lineage>
</organism>
<feature type="domain" description="HTH lysR-type" evidence="5">
    <location>
        <begin position="1"/>
        <end position="58"/>
    </location>
</feature>
<name>A0A411WWB5_9BURK</name>
<accession>A0A411WWB5</accession>
<dbReference type="Proteomes" id="UP000628442">
    <property type="component" value="Unassembled WGS sequence"/>
</dbReference>
<dbReference type="SUPFAM" id="SSF53850">
    <property type="entry name" value="Periplasmic binding protein-like II"/>
    <property type="match status" value="1"/>
</dbReference>
<dbReference type="PANTHER" id="PTHR30126:SF99">
    <property type="entry name" value="TRANSCRIPTIONAL REGULATOR LYSR FAMILY"/>
    <property type="match status" value="1"/>
</dbReference>
<dbReference type="GO" id="GO:0003700">
    <property type="term" value="F:DNA-binding transcription factor activity"/>
    <property type="evidence" value="ECO:0007669"/>
    <property type="project" value="InterPro"/>
</dbReference>
<dbReference type="FunFam" id="1.10.10.10:FF:000001">
    <property type="entry name" value="LysR family transcriptional regulator"/>
    <property type="match status" value="1"/>
</dbReference>
<keyword evidence="2" id="KW-0805">Transcription regulation</keyword>
<dbReference type="InterPro" id="IPR000847">
    <property type="entry name" value="LysR_HTH_N"/>
</dbReference>
<dbReference type="AlphaFoldDB" id="A0A411WWB5"/>
<dbReference type="Proteomes" id="UP000292307">
    <property type="component" value="Chromosome"/>
</dbReference>
<dbReference type="Gene3D" id="1.10.10.10">
    <property type="entry name" value="Winged helix-like DNA-binding domain superfamily/Winged helix DNA-binding domain"/>
    <property type="match status" value="1"/>
</dbReference>
<reference evidence="7 8" key="2">
    <citation type="submission" date="2019-02" db="EMBL/GenBank/DDBJ databases">
        <title>Draft Genome Sequences of Six Type Strains of the Genus Massilia.</title>
        <authorList>
            <person name="Miess H."/>
            <person name="Frediansyhah A."/>
            <person name="Gross H."/>
        </authorList>
    </citation>
    <scope>NUCLEOTIDE SEQUENCE [LARGE SCALE GENOMIC DNA]</scope>
    <source>
        <strain evidence="7 8">DSM 17472</strain>
    </source>
</reference>
<dbReference type="Pfam" id="PF03466">
    <property type="entry name" value="LysR_substrate"/>
    <property type="match status" value="1"/>
</dbReference>
<dbReference type="RefSeq" id="WP_131145020.1">
    <property type="nucleotide sequence ID" value="NZ_BMWV01000014.1"/>
</dbReference>
<dbReference type="GO" id="GO:0000976">
    <property type="term" value="F:transcription cis-regulatory region binding"/>
    <property type="evidence" value="ECO:0007669"/>
    <property type="project" value="TreeGrafter"/>
</dbReference>